<feature type="repeat" description="NHL" evidence="2">
    <location>
        <begin position="493"/>
        <end position="524"/>
    </location>
</feature>
<reference evidence="5" key="2">
    <citation type="submission" date="2025-09" db="UniProtKB">
        <authorList>
            <consortium name="Ensembl"/>
        </authorList>
    </citation>
    <scope>IDENTIFICATION</scope>
</reference>
<dbReference type="InterPro" id="IPR001258">
    <property type="entry name" value="NHL_repeat"/>
</dbReference>
<evidence type="ECO:0000256" key="3">
    <source>
        <dbReference type="SAM" id="Coils"/>
    </source>
</evidence>
<evidence type="ECO:0000313" key="5">
    <source>
        <dbReference type="Ensembl" id="ENSSLDP00000003106.1"/>
    </source>
</evidence>
<evidence type="ECO:0000256" key="1">
    <source>
        <dbReference type="ARBA" id="ARBA00022737"/>
    </source>
</evidence>
<dbReference type="Gene3D" id="2.120.10.30">
    <property type="entry name" value="TolB, C-terminal domain"/>
    <property type="match status" value="1"/>
</dbReference>
<dbReference type="PANTHER" id="PTHR24104:SF53">
    <property type="match status" value="1"/>
</dbReference>
<keyword evidence="6" id="KW-1185">Reference proteome</keyword>
<protein>
    <submittedName>
        <fullName evidence="5">Uncharacterized LOC111646055</fullName>
    </submittedName>
</protein>
<evidence type="ECO:0000256" key="4">
    <source>
        <dbReference type="SAM" id="MobiDB-lite"/>
    </source>
</evidence>
<dbReference type="Proteomes" id="UP000261360">
    <property type="component" value="Unplaced"/>
</dbReference>
<dbReference type="GO" id="GO:0061630">
    <property type="term" value="F:ubiquitin protein ligase activity"/>
    <property type="evidence" value="ECO:0007669"/>
    <property type="project" value="TreeGrafter"/>
</dbReference>
<evidence type="ECO:0000313" key="6">
    <source>
        <dbReference type="Proteomes" id="UP000261360"/>
    </source>
</evidence>
<evidence type="ECO:0000256" key="2">
    <source>
        <dbReference type="PROSITE-ProRule" id="PRU00504"/>
    </source>
</evidence>
<dbReference type="PROSITE" id="PS51125">
    <property type="entry name" value="NHL"/>
    <property type="match status" value="2"/>
</dbReference>
<name>A0A3B4WFD0_SERLL</name>
<keyword evidence="1" id="KW-0677">Repeat</keyword>
<keyword evidence="3" id="KW-0175">Coiled coil</keyword>
<reference evidence="5" key="1">
    <citation type="submission" date="2025-08" db="UniProtKB">
        <authorList>
            <consortium name="Ensembl"/>
        </authorList>
    </citation>
    <scope>IDENTIFICATION</scope>
</reference>
<feature type="coiled-coil region" evidence="3">
    <location>
        <begin position="54"/>
        <end position="121"/>
    </location>
</feature>
<dbReference type="Ensembl" id="ENSSLDT00000003218.1">
    <property type="protein sequence ID" value="ENSSLDP00000003106.1"/>
    <property type="gene ID" value="ENSSLDG00000002461.1"/>
</dbReference>
<proteinExistence type="predicted"/>
<dbReference type="PANTHER" id="PTHR24104">
    <property type="entry name" value="E3 UBIQUITIN-PROTEIN LIGASE NHLRC1-RELATED"/>
    <property type="match status" value="1"/>
</dbReference>
<dbReference type="InterPro" id="IPR050952">
    <property type="entry name" value="TRIM-NHL_E3_ligases"/>
</dbReference>
<feature type="region of interest" description="Disordered" evidence="4">
    <location>
        <begin position="15"/>
        <end position="38"/>
    </location>
</feature>
<dbReference type="GeneTree" id="ENSGT00940000164246"/>
<dbReference type="Pfam" id="PF01436">
    <property type="entry name" value="NHL"/>
    <property type="match status" value="2"/>
</dbReference>
<accession>A0A3B4WFD0</accession>
<organism evidence="5 6">
    <name type="scientific">Seriola lalandi dorsalis</name>
    <dbReference type="NCBI Taxonomy" id="1841481"/>
    <lineage>
        <taxon>Eukaryota</taxon>
        <taxon>Metazoa</taxon>
        <taxon>Chordata</taxon>
        <taxon>Craniata</taxon>
        <taxon>Vertebrata</taxon>
        <taxon>Euteleostomi</taxon>
        <taxon>Actinopterygii</taxon>
        <taxon>Neopterygii</taxon>
        <taxon>Teleostei</taxon>
        <taxon>Neoteleostei</taxon>
        <taxon>Acanthomorphata</taxon>
        <taxon>Carangaria</taxon>
        <taxon>Carangiformes</taxon>
        <taxon>Carangidae</taxon>
        <taxon>Seriola</taxon>
    </lineage>
</organism>
<dbReference type="GO" id="GO:0043161">
    <property type="term" value="P:proteasome-mediated ubiquitin-dependent protein catabolic process"/>
    <property type="evidence" value="ECO:0007669"/>
    <property type="project" value="TreeGrafter"/>
</dbReference>
<dbReference type="GO" id="GO:0000209">
    <property type="term" value="P:protein polyubiquitination"/>
    <property type="evidence" value="ECO:0007669"/>
    <property type="project" value="TreeGrafter"/>
</dbReference>
<dbReference type="CDD" id="cd14961">
    <property type="entry name" value="NHL_TRIM32_like"/>
    <property type="match status" value="1"/>
</dbReference>
<dbReference type="SUPFAM" id="SSF101898">
    <property type="entry name" value="NHL repeat"/>
    <property type="match status" value="1"/>
</dbReference>
<sequence length="524" mass="57904">MRSHSERRALLGFSALLTHSAPKQRDVTSPAPPPVTPLQSVFAPISLTSPPPWVTQALSNLEQGERELQSLRERQQAEVEEVNRELDNAVIEAQREERRLLEKIERDHRDAQGHLSQVKRENAAAVRVVQSLVDQQLRKMGQLKEQIQRWGSTAGGSNKNQLQRGVAEVTQPWEISLTMKRVSFLPTLNRVSRCLSMSAIEGDKLHQSKESHPFNEDKETVVLTLRELEEEGGSTVLDSAYLVKQFGKQGSGRTDFNLPSGVHATVKGQLFVVDCGNARIQVTDLQKNVVQQVSPSGSERSSRICNYFDVAVNSKGLIALTCAAERAVLVFSRHGRLLQTFGGTTIGSTNEELDAPRGVTVTRRDEFLVTDIKRGTLTALKLDPKTGARLERTVVSGYHRPYLVAACLTTGLMAVSERGNETGRVPCIRVLEPGWNTVRILGVCSGLGPVLTCPWGLCIDRDGDVLVADWGKQQHRVLYYPSKGVGWPLVTDNLSSPRGLALLPDGQVVVSDSMNHCVKIYRYK</sequence>
<dbReference type="InterPro" id="IPR011042">
    <property type="entry name" value="6-blade_b-propeller_TolB-like"/>
</dbReference>
<feature type="repeat" description="NHL" evidence="2">
    <location>
        <begin position="243"/>
        <end position="286"/>
    </location>
</feature>
<dbReference type="AlphaFoldDB" id="A0A3B4WFD0"/>